<accession>A0A1L9QK44</accession>
<evidence type="ECO:0000313" key="2">
    <source>
        <dbReference type="Proteomes" id="UP000183940"/>
    </source>
</evidence>
<dbReference type="Gene3D" id="3.40.630.30">
    <property type="match status" value="1"/>
</dbReference>
<dbReference type="AlphaFoldDB" id="A0A1L9QK44"/>
<dbReference type="SUPFAM" id="SSF55729">
    <property type="entry name" value="Acyl-CoA N-acyltransferases (Nat)"/>
    <property type="match status" value="1"/>
</dbReference>
<gene>
    <name evidence="1" type="ORF">BI308_24100</name>
</gene>
<evidence type="ECO:0000313" key="1">
    <source>
        <dbReference type="EMBL" id="OJJ15747.1"/>
    </source>
</evidence>
<sequence>MRFNVSKEISYTCRLATLEDAAEIALLWAKFAHEREMADPALSIKSDFNFQAYIVQQLKRPLSYGWVLEDAQKTPSIVGCLLVYCYDEAPPPNLPLEWQSEHKLNNPFKPRRVGSVLGLYIEPEYRNPQTIQLLTDAALDKAYEMKVSHLDILVSAQQTGMQAFLNRSGFTKPAVQYTRELAIIDEGELPMKTLEGLPIYANPVRHPQTQDWVFDRQGNLLVCPVVKDDTGQVLELQGIPQFYPPDYEWVNGELRLKQDEQGNYVFCDVERDREGTIVLSPDGFPLFKPAKVISMAVN</sequence>
<dbReference type="InterPro" id="IPR016181">
    <property type="entry name" value="Acyl_CoA_acyltransferase"/>
</dbReference>
<evidence type="ECO:0008006" key="3">
    <source>
        <dbReference type="Google" id="ProtNLM"/>
    </source>
</evidence>
<proteinExistence type="predicted"/>
<reference evidence="1" key="1">
    <citation type="submission" date="2016-10" db="EMBL/GenBank/DDBJ databases">
        <title>CRISPR-Cas defence system in Roseofilum reptotaenium: evidence of a bacteriophage-cyanobacterium arms race in the coral black band disease.</title>
        <authorList>
            <person name="Buerger P."/>
            <person name="Wood-Charlson E.M."/>
            <person name="Weynberg K.D."/>
            <person name="Willis B."/>
            <person name="Van Oppen M.J."/>
        </authorList>
    </citation>
    <scope>NUCLEOTIDE SEQUENCE [LARGE SCALE GENOMIC DNA]</scope>
    <source>
        <strain evidence="1">AO1-A</strain>
    </source>
</reference>
<comment type="caution">
    <text evidence="1">The sequence shown here is derived from an EMBL/GenBank/DDBJ whole genome shotgun (WGS) entry which is preliminary data.</text>
</comment>
<dbReference type="Proteomes" id="UP000183940">
    <property type="component" value="Unassembled WGS sequence"/>
</dbReference>
<name>A0A1L9QK44_9CYAN</name>
<organism evidence="1 2">
    <name type="scientific">Roseofilum reptotaenium AO1-A</name>
    <dbReference type="NCBI Taxonomy" id="1925591"/>
    <lineage>
        <taxon>Bacteria</taxon>
        <taxon>Bacillati</taxon>
        <taxon>Cyanobacteriota</taxon>
        <taxon>Cyanophyceae</taxon>
        <taxon>Desertifilales</taxon>
        <taxon>Desertifilaceae</taxon>
        <taxon>Roseofilum</taxon>
    </lineage>
</organism>
<protein>
    <recommendedName>
        <fullName evidence="3">N-acetyltransferase domain-containing protein</fullName>
    </recommendedName>
</protein>
<dbReference type="EMBL" id="MLAW01000068">
    <property type="protein sequence ID" value="OJJ15747.1"/>
    <property type="molecule type" value="Genomic_DNA"/>
</dbReference>
<keyword evidence="2" id="KW-1185">Reference proteome</keyword>